<dbReference type="PROSITE" id="PS50930">
    <property type="entry name" value="HTH_LYTTR"/>
    <property type="match status" value="1"/>
</dbReference>
<keyword evidence="3" id="KW-0597">Phosphoprotein</keyword>
<dbReference type="PANTHER" id="PTHR37299:SF1">
    <property type="entry name" value="STAGE 0 SPORULATION PROTEIN A HOMOLOG"/>
    <property type="match status" value="1"/>
</dbReference>
<comment type="function">
    <text evidence="2">May play the central regulatory role in sporulation. It may be an element of the effector pathway responsible for the activation of sporulation genes in response to nutritional stress. Spo0A may act in concert with spo0H (a sigma factor) to control the expression of some genes that are critical to the sporulation process.</text>
</comment>
<reference evidence="6" key="2">
    <citation type="submission" date="2021-04" db="EMBL/GenBank/DDBJ databases">
        <authorList>
            <person name="Gilroy R."/>
        </authorList>
    </citation>
    <scope>NUCLEOTIDE SEQUENCE</scope>
    <source>
        <strain evidence="6">ChiHjej9B8-13557</strain>
    </source>
</reference>
<sequence>MHFIVCDDDPAFARQLCGMIEDCCARQNWPCSCQAADGPAALAQTDLTGADALFLDIEMPRTSGLDAARRLRERYPELLIVFVTSFIQYAPAGYEVRAFRYLLKSELDARLPRCLADIREELAAARRAIQVRTADGQQFVLLRPVVYMEGTARRHILLHLTNGGRQTRLECIGLLSELEGQLAGAGFLRIQRSYLVNMAHIEKITNYYAYLSTGEALKVSVQNYREVCRQFLLWKGRHLL</sequence>
<name>A0A9D2MFB0_9FIRM</name>
<organism evidence="6 7">
    <name type="scientific">Candidatus Faecalibacterium faecipullorum</name>
    <dbReference type="NCBI Taxonomy" id="2838578"/>
    <lineage>
        <taxon>Bacteria</taxon>
        <taxon>Bacillati</taxon>
        <taxon>Bacillota</taxon>
        <taxon>Clostridia</taxon>
        <taxon>Eubacteriales</taxon>
        <taxon>Oscillospiraceae</taxon>
        <taxon>Faecalibacterium</taxon>
    </lineage>
</organism>
<evidence type="ECO:0000259" key="5">
    <source>
        <dbReference type="PROSITE" id="PS50930"/>
    </source>
</evidence>
<dbReference type="AlphaFoldDB" id="A0A9D2MFB0"/>
<proteinExistence type="predicted"/>
<dbReference type="Pfam" id="PF04397">
    <property type="entry name" value="LytTR"/>
    <property type="match status" value="1"/>
</dbReference>
<dbReference type="InterPro" id="IPR001789">
    <property type="entry name" value="Sig_transdc_resp-reg_receiver"/>
</dbReference>
<dbReference type="InterPro" id="IPR011006">
    <property type="entry name" value="CheY-like_superfamily"/>
</dbReference>
<dbReference type="Gene3D" id="2.40.50.1020">
    <property type="entry name" value="LytTr DNA-binding domain"/>
    <property type="match status" value="1"/>
</dbReference>
<evidence type="ECO:0000256" key="2">
    <source>
        <dbReference type="ARBA" id="ARBA00024867"/>
    </source>
</evidence>
<dbReference type="EMBL" id="DWXX01000085">
    <property type="protein sequence ID" value="HJB58991.1"/>
    <property type="molecule type" value="Genomic_DNA"/>
</dbReference>
<dbReference type="PANTHER" id="PTHR37299">
    <property type="entry name" value="TRANSCRIPTIONAL REGULATOR-RELATED"/>
    <property type="match status" value="1"/>
</dbReference>
<evidence type="ECO:0000256" key="3">
    <source>
        <dbReference type="PROSITE-ProRule" id="PRU00169"/>
    </source>
</evidence>
<dbReference type="InterPro" id="IPR007492">
    <property type="entry name" value="LytTR_DNA-bd_dom"/>
</dbReference>
<feature type="domain" description="HTH LytTR-type" evidence="5">
    <location>
        <begin position="129"/>
        <end position="233"/>
    </location>
</feature>
<evidence type="ECO:0000259" key="4">
    <source>
        <dbReference type="PROSITE" id="PS50110"/>
    </source>
</evidence>
<dbReference type="SUPFAM" id="SSF52172">
    <property type="entry name" value="CheY-like"/>
    <property type="match status" value="1"/>
</dbReference>
<keyword evidence="6" id="KW-0238">DNA-binding</keyword>
<dbReference type="Gene3D" id="3.40.50.2300">
    <property type="match status" value="1"/>
</dbReference>
<comment type="caution">
    <text evidence="6">The sequence shown here is derived from an EMBL/GenBank/DDBJ whole genome shotgun (WGS) entry which is preliminary data.</text>
</comment>
<dbReference type="SMART" id="SM00448">
    <property type="entry name" value="REC"/>
    <property type="match status" value="1"/>
</dbReference>
<dbReference type="Proteomes" id="UP000824211">
    <property type="component" value="Unassembled WGS sequence"/>
</dbReference>
<dbReference type="InterPro" id="IPR046947">
    <property type="entry name" value="LytR-like"/>
</dbReference>
<evidence type="ECO:0000313" key="7">
    <source>
        <dbReference type="Proteomes" id="UP000824211"/>
    </source>
</evidence>
<dbReference type="Pfam" id="PF00072">
    <property type="entry name" value="Response_reg"/>
    <property type="match status" value="1"/>
</dbReference>
<feature type="domain" description="Response regulatory" evidence="4">
    <location>
        <begin position="2"/>
        <end position="119"/>
    </location>
</feature>
<reference evidence="6" key="1">
    <citation type="journal article" date="2021" name="PeerJ">
        <title>Extensive microbial diversity within the chicken gut microbiome revealed by metagenomics and culture.</title>
        <authorList>
            <person name="Gilroy R."/>
            <person name="Ravi A."/>
            <person name="Getino M."/>
            <person name="Pursley I."/>
            <person name="Horton D.L."/>
            <person name="Alikhan N.F."/>
            <person name="Baker D."/>
            <person name="Gharbi K."/>
            <person name="Hall N."/>
            <person name="Watson M."/>
            <person name="Adriaenssens E.M."/>
            <person name="Foster-Nyarko E."/>
            <person name="Jarju S."/>
            <person name="Secka A."/>
            <person name="Antonio M."/>
            <person name="Oren A."/>
            <person name="Chaudhuri R.R."/>
            <person name="La Ragione R."/>
            <person name="Hildebrand F."/>
            <person name="Pallen M.J."/>
        </authorList>
    </citation>
    <scope>NUCLEOTIDE SEQUENCE</scope>
    <source>
        <strain evidence="6">ChiHjej9B8-13557</strain>
    </source>
</reference>
<accession>A0A9D2MFB0</accession>
<protein>
    <recommendedName>
        <fullName evidence="1">Stage 0 sporulation protein A homolog</fullName>
    </recommendedName>
</protein>
<dbReference type="SMART" id="SM00850">
    <property type="entry name" value="LytTR"/>
    <property type="match status" value="1"/>
</dbReference>
<dbReference type="GO" id="GO:0000156">
    <property type="term" value="F:phosphorelay response regulator activity"/>
    <property type="evidence" value="ECO:0007669"/>
    <property type="project" value="InterPro"/>
</dbReference>
<dbReference type="GO" id="GO:0003677">
    <property type="term" value="F:DNA binding"/>
    <property type="evidence" value="ECO:0007669"/>
    <property type="project" value="UniProtKB-KW"/>
</dbReference>
<feature type="modified residue" description="4-aspartylphosphate" evidence="3">
    <location>
        <position position="56"/>
    </location>
</feature>
<dbReference type="PROSITE" id="PS50110">
    <property type="entry name" value="RESPONSE_REGULATORY"/>
    <property type="match status" value="1"/>
</dbReference>
<evidence type="ECO:0000256" key="1">
    <source>
        <dbReference type="ARBA" id="ARBA00018672"/>
    </source>
</evidence>
<evidence type="ECO:0000313" key="6">
    <source>
        <dbReference type="EMBL" id="HJB58991.1"/>
    </source>
</evidence>
<gene>
    <name evidence="6" type="ORF">H9771_04925</name>
</gene>